<dbReference type="STRING" id="933084.A0A067Q645"/>
<evidence type="ECO:0000259" key="3">
    <source>
        <dbReference type="Pfam" id="PF10342"/>
    </source>
</evidence>
<gene>
    <name evidence="4" type="ORF">JAAARDRAFT_701189</name>
</gene>
<dbReference type="InParanoid" id="A0A067Q645"/>
<evidence type="ECO:0000313" key="5">
    <source>
        <dbReference type="Proteomes" id="UP000027265"/>
    </source>
</evidence>
<dbReference type="OrthoDB" id="2339190at2759"/>
<name>A0A067Q645_9AGAM</name>
<organism evidence="4 5">
    <name type="scientific">Jaapia argillacea MUCL 33604</name>
    <dbReference type="NCBI Taxonomy" id="933084"/>
    <lineage>
        <taxon>Eukaryota</taxon>
        <taxon>Fungi</taxon>
        <taxon>Dikarya</taxon>
        <taxon>Basidiomycota</taxon>
        <taxon>Agaricomycotina</taxon>
        <taxon>Agaricomycetes</taxon>
        <taxon>Agaricomycetidae</taxon>
        <taxon>Jaapiales</taxon>
        <taxon>Jaapiaceae</taxon>
        <taxon>Jaapia</taxon>
    </lineage>
</organism>
<feature type="chain" id="PRO_5001647300" description="Yeast cell wall synthesis Kre9/Knh1-like N-terminal domain-containing protein" evidence="2">
    <location>
        <begin position="22"/>
        <end position="133"/>
    </location>
</feature>
<dbReference type="EMBL" id="KL197711">
    <property type="protein sequence ID" value="KDQ62523.1"/>
    <property type="molecule type" value="Genomic_DNA"/>
</dbReference>
<evidence type="ECO:0000256" key="2">
    <source>
        <dbReference type="SAM" id="SignalP"/>
    </source>
</evidence>
<evidence type="ECO:0000256" key="1">
    <source>
        <dbReference type="ARBA" id="ARBA00022729"/>
    </source>
</evidence>
<protein>
    <recommendedName>
        <fullName evidence="3">Yeast cell wall synthesis Kre9/Knh1-like N-terminal domain-containing protein</fullName>
    </recommendedName>
</protein>
<dbReference type="AlphaFoldDB" id="A0A067Q645"/>
<evidence type="ECO:0000313" key="4">
    <source>
        <dbReference type="EMBL" id="KDQ62523.1"/>
    </source>
</evidence>
<keyword evidence="1 2" id="KW-0732">Signal</keyword>
<reference evidence="5" key="1">
    <citation type="journal article" date="2014" name="Proc. Natl. Acad. Sci. U.S.A.">
        <title>Extensive sampling of basidiomycete genomes demonstrates inadequacy of the white-rot/brown-rot paradigm for wood decay fungi.</title>
        <authorList>
            <person name="Riley R."/>
            <person name="Salamov A.A."/>
            <person name="Brown D.W."/>
            <person name="Nagy L.G."/>
            <person name="Floudas D."/>
            <person name="Held B.W."/>
            <person name="Levasseur A."/>
            <person name="Lombard V."/>
            <person name="Morin E."/>
            <person name="Otillar R."/>
            <person name="Lindquist E.A."/>
            <person name="Sun H."/>
            <person name="LaButti K.M."/>
            <person name="Schmutz J."/>
            <person name="Jabbour D."/>
            <person name="Luo H."/>
            <person name="Baker S.E."/>
            <person name="Pisabarro A.G."/>
            <person name="Walton J.D."/>
            <person name="Blanchette R.A."/>
            <person name="Henrissat B."/>
            <person name="Martin F."/>
            <person name="Cullen D."/>
            <person name="Hibbett D.S."/>
            <person name="Grigoriev I.V."/>
        </authorList>
    </citation>
    <scope>NUCLEOTIDE SEQUENCE [LARGE SCALE GENOMIC DNA]</scope>
    <source>
        <strain evidence="5">MUCL 33604</strain>
    </source>
</reference>
<feature type="signal peptide" evidence="2">
    <location>
        <begin position="1"/>
        <end position="21"/>
    </location>
</feature>
<keyword evidence="5" id="KW-1185">Reference proteome</keyword>
<dbReference type="Pfam" id="PF10342">
    <property type="entry name" value="Kre9_KNH"/>
    <property type="match status" value="1"/>
</dbReference>
<dbReference type="InterPro" id="IPR018466">
    <property type="entry name" value="Kre9/Knh1-like_N"/>
</dbReference>
<proteinExistence type="predicted"/>
<accession>A0A067Q645</accession>
<feature type="domain" description="Yeast cell wall synthesis Kre9/Knh1-like N-terminal" evidence="3">
    <location>
        <begin position="40"/>
        <end position="132"/>
    </location>
</feature>
<dbReference type="Proteomes" id="UP000027265">
    <property type="component" value="Unassembled WGS sequence"/>
</dbReference>
<sequence>MFPRLPALVASILLLASAAHSSPTPAAATELIVYSPPITSPTAGQIWPKGSIQTVTWDTSNIPSEKENSTGLLLLGYEQNGSENLNIAQPLASGFLLSTGSVQVTVPNVVTRFDYIVVLFGDSGNTSPEFTIL</sequence>
<dbReference type="HOGENOM" id="CLU_083660_2_0_1"/>